<proteinExistence type="predicted"/>
<sequence length="137" mass="15814">MSRKSTRIPSEDESDPSFIALEAPKRIHELKKERDERAAAIVTEAEKELAALRQKAQDFQEERRREGSERRAQDLKRVRDLIEKRTEIETKMLEVVRDAHSAMQEVENMILAGYEGRRGEARQSLEALSGISSYSKE</sequence>
<organism evidence="2 3">
    <name type="scientific">Claviceps pazoutovae</name>
    <dbReference type="NCBI Taxonomy" id="1649127"/>
    <lineage>
        <taxon>Eukaryota</taxon>
        <taxon>Fungi</taxon>
        <taxon>Dikarya</taxon>
        <taxon>Ascomycota</taxon>
        <taxon>Pezizomycotina</taxon>
        <taxon>Sordariomycetes</taxon>
        <taxon>Hypocreomycetidae</taxon>
        <taxon>Hypocreales</taxon>
        <taxon>Clavicipitaceae</taxon>
        <taxon>Claviceps</taxon>
    </lineage>
</organism>
<gene>
    <name evidence="2" type="ORF">E4U60_000190</name>
</gene>
<name>A0A9P7MEV3_9HYPO</name>
<dbReference type="EMBL" id="SRPO01000102">
    <property type="protein sequence ID" value="KAG5941152.1"/>
    <property type="molecule type" value="Genomic_DNA"/>
</dbReference>
<reference evidence="2 3" key="1">
    <citation type="journal article" date="2020" name="bioRxiv">
        <title>Whole genome comparisons of ergot fungi reveals the divergence and evolution of species within the genus Claviceps are the result of varying mechanisms driving genome evolution and host range expansion.</title>
        <authorList>
            <person name="Wyka S.A."/>
            <person name="Mondo S.J."/>
            <person name="Liu M."/>
            <person name="Dettman J."/>
            <person name="Nalam V."/>
            <person name="Broders K.D."/>
        </authorList>
    </citation>
    <scope>NUCLEOTIDE SEQUENCE [LARGE SCALE GENOMIC DNA]</scope>
    <source>
        <strain evidence="2 3">CCC 1485</strain>
    </source>
</reference>
<comment type="caution">
    <text evidence="2">The sequence shown here is derived from an EMBL/GenBank/DDBJ whole genome shotgun (WGS) entry which is preliminary data.</text>
</comment>
<dbReference type="OrthoDB" id="4923153at2759"/>
<accession>A0A9P7MEV3</accession>
<protein>
    <submittedName>
        <fullName evidence="2">Uncharacterized protein</fullName>
    </submittedName>
</protein>
<dbReference type="AlphaFoldDB" id="A0A9P7MEV3"/>
<feature type="region of interest" description="Disordered" evidence="1">
    <location>
        <begin position="53"/>
        <end position="74"/>
    </location>
</feature>
<evidence type="ECO:0000313" key="3">
    <source>
        <dbReference type="Proteomes" id="UP000706124"/>
    </source>
</evidence>
<dbReference type="Proteomes" id="UP000706124">
    <property type="component" value="Unassembled WGS sequence"/>
</dbReference>
<keyword evidence="3" id="KW-1185">Reference proteome</keyword>
<evidence type="ECO:0000256" key="1">
    <source>
        <dbReference type="SAM" id="MobiDB-lite"/>
    </source>
</evidence>
<evidence type="ECO:0000313" key="2">
    <source>
        <dbReference type="EMBL" id="KAG5941152.1"/>
    </source>
</evidence>